<proteinExistence type="predicted"/>
<evidence type="ECO:0000313" key="2">
    <source>
        <dbReference type="WBParaSite" id="Minc3s01361g23136"/>
    </source>
</evidence>
<dbReference type="WBParaSite" id="Minc3s07922g41696">
    <property type="protein sequence ID" value="Minc3s07922g41696"/>
    <property type="gene ID" value="Minc3s07922g41696"/>
</dbReference>
<organism evidence="1 3">
    <name type="scientific">Meloidogyne incognita</name>
    <name type="common">Southern root-knot nematode worm</name>
    <name type="synonym">Oxyuris incognita</name>
    <dbReference type="NCBI Taxonomy" id="6306"/>
    <lineage>
        <taxon>Eukaryota</taxon>
        <taxon>Metazoa</taxon>
        <taxon>Ecdysozoa</taxon>
        <taxon>Nematoda</taxon>
        <taxon>Chromadorea</taxon>
        <taxon>Rhabditida</taxon>
        <taxon>Tylenchina</taxon>
        <taxon>Tylenchomorpha</taxon>
        <taxon>Tylenchoidea</taxon>
        <taxon>Meloidogynidae</taxon>
        <taxon>Meloidogyninae</taxon>
        <taxon>Meloidogyne</taxon>
        <taxon>Meloidogyne incognita group</taxon>
    </lineage>
</organism>
<evidence type="ECO:0000313" key="1">
    <source>
        <dbReference type="Proteomes" id="UP000887563"/>
    </source>
</evidence>
<keyword evidence="1" id="KW-1185">Reference proteome</keyword>
<dbReference type="Proteomes" id="UP000887563">
    <property type="component" value="Unplaced"/>
</dbReference>
<reference evidence="2 3" key="1">
    <citation type="submission" date="2022-11" db="UniProtKB">
        <authorList>
            <consortium name="WormBaseParasite"/>
        </authorList>
    </citation>
    <scope>IDENTIFICATION</scope>
</reference>
<sequence>MNFCACTKRSDIAQTPQISLSITSKQVSVRYLLFQYLHHEFHHHQNMLYKDVKD</sequence>
<accession>A0A914NUX6</accession>
<dbReference type="AlphaFoldDB" id="A0A914NUX6"/>
<evidence type="ECO:0000313" key="3">
    <source>
        <dbReference type="WBParaSite" id="Minc3s07922g41696"/>
    </source>
</evidence>
<name>A0A914NUX6_MELIC</name>
<dbReference type="WBParaSite" id="Minc3s01361g23136">
    <property type="protein sequence ID" value="Minc3s01361g23136"/>
    <property type="gene ID" value="Minc3s01361g23136"/>
</dbReference>
<protein>
    <submittedName>
        <fullName evidence="2 3">Uncharacterized protein</fullName>
    </submittedName>
</protein>